<feature type="domain" description="Tyr recombinase" evidence="3">
    <location>
        <begin position="319"/>
        <end position="503"/>
    </location>
</feature>
<feature type="compositionally biased region" description="Polar residues" evidence="2">
    <location>
        <begin position="112"/>
        <end position="128"/>
    </location>
</feature>
<dbReference type="InterPro" id="IPR011010">
    <property type="entry name" value="DNA_brk_join_enz"/>
</dbReference>
<organism evidence="4 5">
    <name type="scientific">Roseiconus lacunae</name>
    <dbReference type="NCBI Taxonomy" id="2605694"/>
    <lineage>
        <taxon>Bacteria</taxon>
        <taxon>Pseudomonadati</taxon>
        <taxon>Planctomycetota</taxon>
        <taxon>Planctomycetia</taxon>
        <taxon>Pirellulales</taxon>
        <taxon>Pirellulaceae</taxon>
        <taxon>Roseiconus</taxon>
    </lineage>
</organism>
<gene>
    <name evidence="4" type="ORF">QTN89_22505</name>
</gene>
<comment type="caution">
    <text evidence="4">The sequence shown here is derived from an EMBL/GenBank/DDBJ whole genome shotgun (WGS) entry which is preliminary data.</text>
</comment>
<keyword evidence="1" id="KW-0233">DNA recombination</keyword>
<evidence type="ECO:0000313" key="4">
    <source>
        <dbReference type="EMBL" id="MDM4018239.1"/>
    </source>
</evidence>
<feature type="region of interest" description="Disordered" evidence="2">
    <location>
        <begin position="105"/>
        <end position="129"/>
    </location>
</feature>
<dbReference type="InterPro" id="IPR013762">
    <property type="entry name" value="Integrase-like_cat_sf"/>
</dbReference>
<dbReference type="EMBL" id="JASZZN010000020">
    <property type="protein sequence ID" value="MDM4018239.1"/>
    <property type="molecule type" value="Genomic_DNA"/>
</dbReference>
<dbReference type="SUPFAM" id="SSF56349">
    <property type="entry name" value="DNA breaking-rejoining enzymes"/>
    <property type="match status" value="1"/>
</dbReference>
<dbReference type="Gene3D" id="1.10.443.10">
    <property type="entry name" value="Intergrase catalytic core"/>
    <property type="match status" value="1"/>
</dbReference>
<accession>A0ABT7PP01</accession>
<evidence type="ECO:0000256" key="1">
    <source>
        <dbReference type="ARBA" id="ARBA00023172"/>
    </source>
</evidence>
<dbReference type="PROSITE" id="PS51898">
    <property type="entry name" value="TYR_RECOMBINASE"/>
    <property type="match status" value="1"/>
</dbReference>
<sequence length="525" mass="60835">MPRKLELTFQKGADGRSGRWRKKHNGKVYYLGTGRSKSDRDSYQKALAKWRELQEALDARRADEPKPYDAEYDELIQHWELVLSWSVQHDQEAEASNARNKLEELRERKSRNNQPPTDRSDVHPSQYQFDLELPPDIQAKIRRRSMALSESDATEVYDEITRRTPISEEDRIDLSSLNAVKEERVRWEDRLESQAVLMSRSECDSVSGWTQLYLELHRKRVEAGELSAGRYQKIQTCVDFFVAWYGKSTAVATIDGRTLARLHSHLLELVSKDACAPGYANDRLREVRSLIRWLWEQDAVEKLPKNIDSRGLRIARKASTPQTFTVFEIEKLVRTSNGRVRLWILLGLNCGMTQRDISELQDSQVDWLVGRITRKRSKTQKHESVPTVTYKLWPETHQLLKELRSGGERVLVNRNGQPLLQEYVDDNGKYKKNDNIRNAYNRLLTKADLTKSFKLLRKTSASLLDNHSTFRGLGELFLGHAPRTVAQRHYIQTTDTALDDAIDYLRSHLRISHAVAKLEETPAEE</sequence>
<proteinExistence type="predicted"/>
<dbReference type="RefSeq" id="WP_289165973.1">
    <property type="nucleotide sequence ID" value="NZ_JASZZN010000020.1"/>
</dbReference>
<evidence type="ECO:0000313" key="5">
    <source>
        <dbReference type="Proteomes" id="UP001239462"/>
    </source>
</evidence>
<reference evidence="4 5" key="1">
    <citation type="submission" date="2023-06" db="EMBL/GenBank/DDBJ databases">
        <title>Roseiconus lacunae JC819 isolated from Gulf of Mannar region, Tamil Nadu.</title>
        <authorList>
            <person name="Pk S."/>
            <person name="Ch S."/>
            <person name="Ch V.R."/>
        </authorList>
    </citation>
    <scope>NUCLEOTIDE SEQUENCE [LARGE SCALE GENOMIC DNA]</scope>
    <source>
        <strain evidence="4 5">JC819</strain>
    </source>
</reference>
<keyword evidence="5" id="KW-1185">Reference proteome</keyword>
<dbReference type="Proteomes" id="UP001239462">
    <property type="component" value="Unassembled WGS sequence"/>
</dbReference>
<name>A0ABT7PP01_9BACT</name>
<evidence type="ECO:0000259" key="3">
    <source>
        <dbReference type="PROSITE" id="PS51898"/>
    </source>
</evidence>
<protein>
    <recommendedName>
        <fullName evidence="3">Tyr recombinase domain-containing protein</fullName>
    </recommendedName>
</protein>
<dbReference type="InterPro" id="IPR002104">
    <property type="entry name" value="Integrase_catalytic"/>
</dbReference>
<evidence type="ECO:0000256" key="2">
    <source>
        <dbReference type="SAM" id="MobiDB-lite"/>
    </source>
</evidence>